<gene>
    <name evidence="1" type="ORF">U0035_00250</name>
</gene>
<evidence type="ECO:0000313" key="1">
    <source>
        <dbReference type="EMBL" id="WQD38576.1"/>
    </source>
</evidence>
<protein>
    <submittedName>
        <fullName evidence="1">Uncharacterized protein</fullName>
    </submittedName>
</protein>
<organism evidence="1 2">
    <name type="scientific">Niabella yanshanensis</name>
    <dbReference type="NCBI Taxonomy" id="577386"/>
    <lineage>
        <taxon>Bacteria</taxon>
        <taxon>Pseudomonadati</taxon>
        <taxon>Bacteroidota</taxon>
        <taxon>Chitinophagia</taxon>
        <taxon>Chitinophagales</taxon>
        <taxon>Chitinophagaceae</taxon>
        <taxon>Niabella</taxon>
    </lineage>
</organism>
<keyword evidence="2" id="KW-1185">Reference proteome</keyword>
<accession>A0ABZ0W935</accession>
<reference evidence="1 2" key="1">
    <citation type="submission" date="2023-12" db="EMBL/GenBank/DDBJ databases">
        <title>Genome sequencing and assembly of bacterial species from a model synthetic community.</title>
        <authorList>
            <person name="Hogle S.L."/>
        </authorList>
    </citation>
    <scope>NUCLEOTIDE SEQUENCE [LARGE SCALE GENOMIC DNA]</scope>
    <source>
        <strain evidence="1 2">HAMBI_3031</strain>
    </source>
</reference>
<dbReference type="Proteomes" id="UP001325680">
    <property type="component" value="Chromosome"/>
</dbReference>
<proteinExistence type="predicted"/>
<dbReference type="RefSeq" id="WP_114791319.1">
    <property type="nucleotide sequence ID" value="NZ_CP139960.1"/>
</dbReference>
<evidence type="ECO:0000313" key="2">
    <source>
        <dbReference type="Proteomes" id="UP001325680"/>
    </source>
</evidence>
<name>A0ABZ0W935_9BACT</name>
<dbReference type="EMBL" id="CP139960">
    <property type="protein sequence ID" value="WQD38576.1"/>
    <property type="molecule type" value="Genomic_DNA"/>
</dbReference>
<sequence>MKQMDIPGNRVIDINYESDNLSKAVKDLRPVVWADERGYCCLLGPDPQEGIMGIGNTIEVALNDWEQQLRERVRTAGVSDDLAQYVIDTLRISKDDVW</sequence>